<proteinExistence type="predicted"/>
<keyword evidence="1" id="KW-0677">Repeat</keyword>
<dbReference type="GO" id="GO:0006952">
    <property type="term" value="P:defense response"/>
    <property type="evidence" value="ECO:0007669"/>
    <property type="project" value="InterPro"/>
</dbReference>
<dbReference type="Pfam" id="PF23282">
    <property type="entry name" value="WHD_ROQ1"/>
    <property type="match status" value="1"/>
</dbReference>
<sequence length="214" mass="24743">MRNKVTKQLVTMKYIERGHELDMHDLIQEMGFQIVRESSPNTRLCQHEQICDLIKGNMRNLEAIEAIMSDIEYHIDDYDAKFGYSILTGVSLLPNLYISLMSCDGFVGMTNMCKLVGLEMAEGNIKHLWEGRKVHESLGSHQGLVYLDMSDCTRLKHHPSRIKMESLETLILFGCKLLERFLEVSPCMEKLSPINLYSFWNKKNFHHQSDICLA</sequence>
<evidence type="ECO:0000259" key="2">
    <source>
        <dbReference type="Pfam" id="PF23282"/>
    </source>
</evidence>
<dbReference type="PANTHER" id="PTHR11017:SF479">
    <property type="entry name" value="DISEASE RESISTANCE PROTEIN (TIR-NBS-LRR CLASS) FAMILY"/>
    <property type="match status" value="1"/>
</dbReference>
<dbReference type="AlphaFoldDB" id="A0A9R1VBN7"/>
<gene>
    <name evidence="3" type="ORF">LSAT_V11C600327090</name>
</gene>
<name>A0A9R1VBN7_LACSA</name>
<organism evidence="3 4">
    <name type="scientific">Lactuca sativa</name>
    <name type="common">Garden lettuce</name>
    <dbReference type="NCBI Taxonomy" id="4236"/>
    <lineage>
        <taxon>Eukaryota</taxon>
        <taxon>Viridiplantae</taxon>
        <taxon>Streptophyta</taxon>
        <taxon>Embryophyta</taxon>
        <taxon>Tracheophyta</taxon>
        <taxon>Spermatophyta</taxon>
        <taxon>Magnoliopsida</taxon>
        <taxon>eudicotyledons</taxon>
        <taxon>Gunneridae</taxon>
        <taxon>Pentapetalae</taxon>
        <taxon>asterids</taxon>
        <taxon>campanulids</taxon>
        <taxon>Asterales</taxon>
        <taxon>Asteraceae</taxon>
        <taxon>Cichorioideae</taxon>
        <taxon>Cichorieae</taxon>
        <taxon>Lactucinae</taxon>
        <taxon>Lactuca</taxon>
    </lineage>
</organism>
<keyword evidence="4" id="KW-1185">Reference proteome</keyword>
<dbReference type="SUPFAM" id="SSF52058">
    <property type="entry name" value="L domain-like"/>
    <property type="match status" value="1"/>
</dbReference>
<reference evidence="3 4" key="1">
    <citation type="journal article" date="2017" name="Nat. Commun.">
        <title>Genome assembly with in vitro proximity ligation data and whole-genome triplication in lettuce.</title>
        <authorList>
            <person name="Reyes-Chin-Wo S."/>
            <person name="Wang Z."/>
            <person name="Yang X."/>
            <person name="Kozik A."/>
            <person name="Arikit S."/>
            <person name="Song C."/>
            <person name="Xia L."/>
            <person name="Froenicke L."/>
            <person name="Lavelle D.O."/>
            <person name="Truco M.J."/>
            <person name="Xia R."/>
            <person name="Zhu S."/>
            <person name="Xu C."/>
            <person name="Xu H."/>
            <person name="Xu X."/>
            <person name="Cox K."/>
            <person name="Korf I."/>
            <person name="Meyers B.C."/>
            <person name="Michelmore R.W."/>
        </authorList>
    </citation>
    <scope>NUCLEOTIDE SEQUENCE [LARGE SCALE GENOMIC DNA]</scope>
    <source>
        <strain evidence="4">cv. Salinas</strain>
        <tissue evidence="3">Seedlings</tissue>
    </source>
</reference>
<evidence type="ECO:0000313" key="4">
    <source>
        <dbReference type="Proteomes" id="UP000235145"/>
    </source>
</evidence>
<evidence type="ECO:0000313" key="3">
    <source>
        <dbReference type="EMBL" id="KAJ0201791.1"/>
    </source>
</evidence>
<dbReference type="EMBL" id="NBSK02000006">
    <property type="protein sequence ID" value="KAJ0201791.1"/>
    <property type="molecule type" value="Genomic_DNA"/>
</dbReference>
<dbReference type="InterPro" id="IPR032675">
    <property type="entry name" value="LRR_dom_sf"/>
</dbReference>
<feature type="domain" description="Disease resistance protein Roq1-like winged-helix" evidence="2">
    <location>
        <begin position="5"/>
        <end position="39"/>
    </location>
</feature>
<protein>
    <recommendedName>
        <fullName evidence="2">Disease resistance protein Roq1-like winged-helix domain-containing protein</fullName>
    </recommendedName>
</protein>
<dbReference type="InterPro" id="IPR058192">
    <property type="entry name" value="WHD_ROQ1-like"/>
</dbReference>
<dbReference type="Proteomes" id="UP000235145">
    <property type="component" value="Unassembled WGS sequence"/>
</dbReference>
<dbReference type="Gene3D" id="3.80.10.10">
    <property type="entry name" value="Ribonuclease Inhibitor"/>
    <property type="match status" value="1"/>
</dbReference>
<comment type="caution">
    <text evidence="3">The sequence shown here is derived from an EMBL/GenBank/DDBJ whole genome shotgun (WGS) entry which is preliminary data.</text>
</comment>
<dbReference type="PANTHER" id="PTHR11017">
    <property type="entry name" value="LEUCINE-RICH REPEAT-CONTAINING PROTEIN"/>
    <property type="match status" value="1"/>
</dbReference>
<accession>A0A9R1VBN7</accession>
<dbReference type="InterPro" id="IPR044974">
    <property type="entry name" value="Disease_R_plants"/>
</dbReference>
<evidence type="ECO:0000256" key="1">
    <source>
        <dbReference type="ARBA" id="ARBA00022737"/>
    </source>
</evidence>